<dbReference type="PROSITE" id="PS50112">
    <property type="entry name" value="PAS"/>
    <property type="match status" value="1"/>
</dbReference>
<keyword evidence="6" id="KW-1185">Reference proteome</keyword>
<dbReference type="InterPro" id="IPR001610">
    <property type="entry name" value="PAC"/>
</dbReference>
<dbReference type="AlphaFoldDB" id="A0A0M2R8G8"/>
<dbReference type="SUPFAM" id="SSF55785">
    <property type="entry name" value="PYP-like sensor domain (PAS domain)"/>
    <property type="match status" value="2"/>
</dbReference>
<organism evidence="5 6">
    <name type="scientific">Kiloniella litopenaei</name>
    <dbReference type="NCBI Taxonomy" id="1549748"/>
    <lineage>
        <taxon>Bacteria</taxon>
        <taxon>Pseudomonadati</taxon>
        <taxon>Pseudomonadota</taxon>
        <taxon>Alphaproteobacteria</taxon>
        <taxon>Rhodospirillales</taxon>
        <taxon>Kiloniellaceae</taxon>
        <taxon>Kiloniella</taxon>
    </lineage>
</organism>
<evidence type="ECO:0000259" key="4">
    <source>
        <dbReference type="PROSITE" id="PS50113"/>
    </source>
</evidence>
<dbReference type="InterPro" id="IPR000700">
    <property type="entry name" value="PAS-assoc_C"/>
</dbReference>
<keyword evidence="1" id="KW-0807">Transducer</keyword>
<gene>
    <name evidence="5" type="ORF">WH95_02130</name>
</gene>
<proteinExistence type="predicted"/>
<dbReference type="Proteomes" id="UP000034491">
    <property type="component" value="Unassembled WGS sequence"/>
</dbReference>
<dbReference type="InterPro" id="IPR035965">
    <property type="entry name" value="PAS-like_dom_sf"/>
</dbReference>
<sequence length="512" mass="55761">MFSFGKNARLTADQPKSYKLNKIEMTLILNALNKSQAVIQFEVDGTIITANRNFLAAMGYSLDEIKGKHHSLFVETAYKNSAEYKQFWASLQKGEFQSAEYKRITKSGKPIWIQASYNPIIDSSGKVTKVIKYATDITQQTLQNADFIGQIKAVNKSQAVISFHLDGTIIDANENFLKTVGYDLHEIQGQHHRMFVEEEYKNSHEYEQFWASLKRGEFQSAEYKRIGKGGKEIWIQATYNPIFDPDGNPFKVVKFATDITQQITDRQEAARVGQLVDDNLGKILEAVGNANNQSSAASSASTNTLQTVQSVASASEEFQASASEIARSMNTSRNDVKKAIDEATNADQLTQKLTEQALSMNSVVSAIQDIAGQINLLALNATIESARAGEAGKGFAVVASEVKALANQVGTATEQISSEIIGMQSVCDNVVENLNSIKDAVESVEGSVTAVSGAVEQQTSASSEIAASMQSAATEVSEITDNLASITNAVDNAHNFAREGTDLYRSLNKQAL</sequence>
<dbReference type="InterPro" id="IPR004089">
    <property type="entry name" value="MCPsignal_dom"/>
</dbReference>
<feature type="domain" description="PAC" evidence="4">
    <location>
        <begin position="97"/>
        <end position="149"/>
    </location>
</feature>
<accession>A0A0M2R8G8</accession>
<feature type="domain" description="Methyl-accepting transducer" evidence="2">
    <location>
        <begin position="272"/>
        <end position="498"/>
    </location>
</feature>
<dbReference type="PROSITE" id="PS50111">
    <property type="entry name" value="CHEMOTAXIS_TRANSDUC_2"/>
    <property type="match status" value="1"/>
</dbReference>
<dbReference type="InterPro" id="IPR000014">
    <property type="entry name" value="PAS"/>
</dbReference>
<evidence type="ECO:0000259" key="2">
    <source>
        <dbReference type="PROSITE" id="PS50111"/>
    </source>
</evidence>
<dbReference type="PROSITE" id="PS50113">
    <property type="entry name" value="PAC"/>
    <property type="match status" value="2"/>
</dbReference>
<evidence type="ECO:0000256" key="1">
    <source>
        <dbReference type="PROSITE-ProRule" id="PRU00284"/>
    </source>
</evidence>
<dbReference type="SMART" id="SM00086">
    <property type="entry name" value="PAC"/>
    <property type="match status" value="2"/>
</dbReference>
<dbReference type="SUPFAM" id="SSF58104">
    <property type="entry name" value="Methyl-accepting chemotaxis protein (MCP) signaling domain"/>
    <property type="match status" value="1"/>
</dbReference>
<evidence type="ECO:0000313" key="6">
    <source>
        <dbReference type="Proteomes" id="UP000034491"/>
    </source>
</evidence>
<feature type="domain" description="PAC" evidence="4">
    <location>
        <begin position="219"/>
        <end position="271"/>
    </location>
</feature>
<dbReference type="GO" id="GO:0016020">
    <property type="term" value="C:membrane"/>
    <property type="evidence" value="ECO:0007669"/>
    <property type="project" value="InterPro"/>
</dbReference>
<dbReference type="GO" id="GO:0007165">
    <property type="term" value="P:signal transduction"/>
    <property type="evidence" value="ECO:0007669"/>
    <property type="project" value="UniProtKB-KW"/>
</dbReference>
<dbReference type="EMBL" id="LANI01000002">
    <property type="protein sequence ID" value="KKJ78167.1"/>
    <property type="molecule type" value="Genomic_DNA"/>
</dbReference>
<dbReference type="PANTHER" id="PTHR24422:SF10">
    <property type="entry name" value="CHEMOTAXIS PROTEIN METHYLTRANSFERASE 2"/>
    <property type="match status" value="1"/>
</dbReference>
<protein>
    <submittedName>
        <fullName evidence="5">Chemotaxis protein</fullName>
    </submittedName>
</protein>
<dbReference type="InterPro" id="IPR013655">
    <property type="entry name" value="PAS_fold_3"/>
</dbReference>
<dbReference type="STRING" id="1549748.WH95_02130"/>
<dbReference type="NCBIfam" id="TIGR00229">
    <property type="entry name" value="sensory_box"/>
    <property type="match status" value="2"/>
</dbReference>
<evidence type="ECO:0000259" key="3">
    <source>
        <dbReference type="PROSITE" id="PS50112"/>
    </source>
</evidence>
<feature type="domain" description="PAS" evidence="3">
    <location>
        <begin position="21"/>
        <end position="68"/>
    </location>
</feature>
<evidence type="ECO:0000313" key="5">
    <source>
        <dbReference type="EMBL" id="KKJ78167.1"/>
    </source>
</evidence>
<dbReference type="CDD" id="cd00130">
    <property type="entry name" value="PAS"/>
    <property type="match status" value="2"/>
</dbReference>
<dbReference type="PATRIC" id="fig|1549748.8.peg.996"/>
<dbReference type="Gene3D" id="1.10.287.950">
    <property type="entry name" value="Methyl-accepting chemotaxis protein"/>
    <property type="match status" value="1"/>
</dbReference>
<dbReference type="Pfam" id="PF00015">
    <property type="entry name" value="MCPsignal"/>
    <property type="match status" value="1"/>
</dbReference>
<dbReference type="PANTHER" id="PTHR24422">
    <property type="entry name" value="CHEMOTAXIS PROTEIN METHYLTRANSFERASE"/>
    <property type="match status" value="1"/>
</dbReference>
<dbReference type="InterPro" id="IPR050903">
    <property type="entry name" value="Bact_Chemotaxis_MeTrfase"/>
</dbReference>
<dbReference type="Gene3D" id="3.30.450.20">
    <property type="entry name" value="PAS domain"/>
    <property type="match status" value="2"/>
</dbReference>
<dbReference type="SMART" id="SM00283">
    <property type="entry name" value="MA"/>
    <property type="match status" value="1"/>
</dbReference>
<reference evidence="5 6" key="1">
    <citation type="submission" date="2015-03" db="EMBL/GenBank/DDBJ databases">
        <title>Genome sequence of Kiloniella sp. P1-1, isolated from the gut microflora of Pacific white shrimp, Penaeus vannamei.</title>
        <authorList>
            <person name="Shao Z."/>
            <person name="Wang L."/>
            <person name="Li X."/>
        </authorList>
    </citation>
    <scope>NUCLEOTIDE SEQUENCE [LARGE SCALE GENOMIC DNA]</scope>
    <source>
        <strain evidence="5 6">P1-1</strain>
    </source>
</reference>
<dbReference type="Pfam" id="PF08447">
    <property type="entry name" value="PAS_3"/>
    <property type="match status" value="2"/>
</dbReference>
<name>A0A0M2R8G8_9PROT</name>
<comment type="caution">
    <text evidence="5">The sequence shown here is derived from an EMBL/GenBank/DDBJ whole genome shotgun (WGS) entry which is preliminary data.</text>
</comment>
<dbReference type="SMART" id="SM00091">
    <property type="entry name" value="PAS"/>
    <property type="match status" value="2"/>
</dbReference>